<evidence type="ECO:0000256" key="4">
    <source>
        <dbReference type="ARBA" id="ARBA00022960"/>
    </source>
</evidence>
<feature type="domain" description="Peptidase S11 D-alanyl-D-alanine carboxypeptidase A N-terminal" evidence="11">
    <location>
        <begin position="39"/>
        <end position="283"/>
    </location>
</feature>
<evidence type="ECO:0000256" key="6">
    <source>
        <dbReference type="ARBA" id="ARBA00023316"/>
    </source>
</evidence>
<evidence type="ECO:0000256" key="3">
    <source>
        <dbReference type="ARBA" id="ARBA00022801"/>
    </source>
</evidence>
<dbReference type="AlphaFoldDB" id="A0A2G3DWK4"/>
<evidence type="ECO:0000313" key="13">
    <source>
        <dbReference type="Proteomes" id="UP000225889"/>
    </source>
</evidence>
<evidence type="ECO:0000256" key="1">
    <source>
        <dbReference type="ARBA" id="ARBA00007164"/>
    </source>
</evidence>
<dbReference type="EMBL" id="PDYF01000010">
    <property type="protein sequence ID" value="PHU35412.1"/>
    <property type="molecule type" value="Genomic_DNA"/>
</dbReference>
<dbReference type="SUPFAM" id="SSF56601">
    <property type="entry name" value="beta-lactamase/transpeptidase-like"/>
    <property type="match status" value="1"/>
</dbReference>
<dbReference type="Proteomes" id="UP000225889">
    <property type="component" value="Unassembled WGS sequence"/>
</dbReference>
<dbReference type="GO" id="GO:0008360">
    <property type="term" value="P:regulation of cell shape"/>
    <property type="evidence" value="ECO:0007669"/>
    <property type="project" value="UniProtKB-KW"/>
</dbReference>
<feature type="binding site" evidence="8">
    <location>
        <position position="253"/>
    </location>
    <ligand>
        <name>substrate</name>
    </ligand>
</feature>
<dbReference type="InterPro" id="IPR018044">
    <property type="entry name" value="Peptidase_S11"/>
</dbReference>
<proteinExistence type="inferred from homology"/>
<dbReference type="GO" id="GO:0009002">
    <property type="term" value="F:serine-type D-Ala-D-Ala carboxypeptidase activity"/>
    <property type="evidence" value="ECO:0007669"/>
    <property type="project" value="InterPro"/>
</dbReference>
<keyword evidence="5" id="KW-0573">Peptidoglycan synthesis</keyword>
<keyword evidence="2 10" id="KW-0732">Signal</keyword>
<keyword evidence="4" id="KW-0133">Cell shape</keyword>
<dbReference type="GO" id="GO:0009252">
    <property type="term" value="P:peptidoglycan biosynthetic process"/>
    <property type="evidence" value="ECO:0007669"/>
    <property type="project" value="UniProtKB-KW"/>
</dbReference>
<dbReference type="InterPro" id="IPR001967">
    <property type="entry name" value="Peptidase_S11_N"/>
</dbReference>
<protein>
    <recommendedName>
        <fullName evidence="11">Peptidase S11 D-alanyl-D-alanine carboxypeptidase A N-terminal domain-containing protein</fullName>
    </recommendedName>
</protein>
<feature type="active site" evidence="7">
    <location>
        <position position="140"/>
    </location>
</feature>
<organism evidence="12 13">
    <name type="scientific">Pseudobutyrivibrio ruminis</name>
    <dbReference type="NCBI Taxonomy" id="46206"/>
    <lineage>
        <taxon>Bacteria</taxon>
        <taxon>Bacillati</taxon>
        <taxon>Bacillota</taxon>
        <taxon>Clostridia</taxon>
        <taxon>Lachnospirales</taxon>
        <taxon>Lachnospiraceae</taxon>
        <taxon>Pseudobutyrivibrio</taxon>
    </lineage>
</organism>
<evidence type="ECO:0000259" key="11">
    <source>
        <dbReference type="Pfam" id="PF00768"/>
    </source>
</evidence>
<feature type="active site" description="Proton acceptor" evidence="7">
    <location>
        <position position="78"/>
    </location>
</feature>
<comment type="similarity">
    <text evidence="1 9">Belongs to the peptidase S11 family.</text>
</comment>
<dbReference type="RefSeq" id="WP_099391708.1">
    <property type="nucleotide sequence ID" value="NZ_PDYF01000010.1"/>
</dbReference>
<keyword evidence="3" id="KW-0378">Hydrolase</keyword>
<dbReference type="PRINTS" id="PR00725">
    <property type="entry name" value="DADACBPTASE1"/>
</dbReference>
<name>A0A2G3DWK4_9FIRM</name>
<dbReference type="PANTHER" id="PTHR21581:SF6">
    <property type="entry name" value="TRAFFICKING PROTEIN PARTICLE COMPLEX SUBUNIT 12"/>
    <property type="match status" value="1"/>
</dbReference>
<gene>
    <name evidence="12" type="ORF">CSX01_05450</name>
</gene>
<reference evidence="12 13" key="2">
    <citation type="submission" date="2017-10" db="EMBL/GenBank/DDBJ databases">
        <authorList>
            <person name="Banno H."/>
            <person name="Chua N.-H."/>
        </authorList>
    </citation>
    <scope>NUCLEOTIDE SEQUENCE [LARGE SCALE GENOMIC DNA]</scope>
    <source>
        <strain evidence="12 13">JK626</strain>
    </source>
</reference>
<evidence type="ECO:0000256" key="10">
    <source>
        <dbReference type="SAM" id="SignalP"/>
    </source>
</evidence>
<evidence type="ECO:0000256" key="5">
    <source>
        <dbReference type="ARBA" id="ARBA00022984"/>
    </source>
</evidence>
<dbReference type="Pfam" id="PF00768">
    <property type="entry name" value="Peptidase_S11"/>
    <property type="match status" value="1"/>
</dbReference>
<evidence type="ECO:0000256" key="7">
    <source>
        <dbReference type="PIRSR" id="PIRSR618044-1"/>
    </source>
</evidence>
<dbReference type="InterPro" id="IPR012338">
    <property type="entry name" value="Beta-lactam/transpept-like"/>
</dbReference>
<dbReference type="Gene3D" id="3.40.710.10">
    <property type="entry name" value="DD-peptidase/beta-lactamase superfamily"/>
    <property type="match status" value="1"/>
</dbReference>
<evidence type="ECO:0000256" key="9">
    <source>
        <dbReference type="RuleBase" id="RU004016"/>
    </source>
</evidence>
<evidence type="ECO:0000256" key="2">
    <source>
        <dbReference type="ARBA" id="ARBA00022729"/>
    </source>
</evidence>
<evidence type="ECO:0000313" key="12">
    <source>
        <dbReference type="EMBL" id="PHU35412.1"/>
    </source>
</evidence>
<feature type="signal peptide" evidence="10">
    <location>
        <begin position="1"/>
        <end position="29"/>
    </location>
</feature>
<sequence length="312" mass="33481">MKLLFKNIKKKIYTLALIGAMLSAAWSNYVVVDAEEYVAQQPAIAFDAAGCLVANNATGRIIYSQNADVILEPASTVKIMTALLTVEAIERGDIALDSPVLVSSTALASLPSDASHVEPRLMAGEALNVDQLLSAMMVSSDCQACNVLAELLGGSVPNFAAMMNARAAQLGCVNTNFTNPSGYPDKKMYTNATSLYLITAEAIKHPLFNKYFGLQSAVIPATNLCVAPRILVNTDALMIPGNIYYNPSVIGGKTGTANRAGQCLVSVAERDGKKVISVVLGARNRTMIDGNVISMRYYESNRLIEHGFNNYW</sequence>
<feature type="chain" id="PRO_5038347456" description="Peptidase S11 D-alanyl-D-alanine carboxypeptidase A N-terminal domain-containing protein" evidence="10">
    <location>
        <begin position="30"/>
        <end position="312"/>
    </location>
</feature>
<keyword evidence="6" id="KW-0961">Cell wall biogenesis/degradation</keyword>
<feature type="active site" description="Acyl-ester intermediate" evidence="7">
    <location>
        <position position="75"/>
    </location>
</feature>
<accession>A0A2G3DWK4</accession>
<dbReference type="GO" id="GO:0006508">
    <property type="term" value="P:proteolysis"/>
    <property type="evidence" value="ECO:0007669"/>
    <property type="project" value="InterPro"/>
</dbReference>
<dbReference type="PANTHER" id="PTHR21581">
    <property type="entry name" value="D-ALANYL-D-ALANINE CARBOXYPEPTIDASE"/>
    <property type="match status" value="1"/>
</dbReference>
<comment type="caution">
    <text evidence="12">The sequence shown here is derived from an EMBL/GenBank/DDBJ whole genome shotgun (WGS) entry which is preliminary data.</text>
</comment>
<dbReference type="GO" id="GO:0071555">
    <property type="term" value="P:cell wall organization"/>
    <property type="evidence" value="ECO:0007669"/>
    <property type="project" value="UniProtKB-KW"/>
</dbReference>
<evidence type="ECO:0000256" key="8">
    <source>
        <dbReference type="PIRSR" id="PIRSR618044-2"/>
    </source>
</evidence>
<reference evidence="12 13" key="1">
    <citation type="submission" date="2017-10" db="EMBL/GenBank/DDBJ databases">
        <title>Resolving the taxonomy of Roseburia spp., Eubacterium rectale and Agathobacter spp. through phylogenomic analysis.</title>
        <authorList>
            <person name="Sheridan P.O."/>
            <person name="Walker A.W."/>
            <person name="Duncan S.H."/>
            <person name="Scott K.P."/>
            <person name="Toole P.W.O."/>
            <person name="Luis P."/>
            <person name="Flint H.J."/>
        </authorList>
    </citation>
    <scope>NUCLEOTIDE SEQUENCE [LARGE SCALE GENOMIC DNA]</scope>
    <source>
        <strain evidence="12 13">JK626</strain>
    </source>
</reference>